<keyword evidence="3" id="KW-1185">Reference proteome</keyword>
<organism evidence="2 3">
    <name type="scientific">Deinococcus proteolyticus (strain ATCC 35074 / DSM 20540 / JCM 6276 / NBRC 101906 / NCIMB 13154 / VKM Ac-1939 / CCM 2703 / MRP)</name>
    <dbReference type="NCBI Taxonomy" id="693977"/>
    <lineage>
        <taxon>Bacteria</taxon>
        <taxon>Thermotogati</taxon>
        <taxon>Deinococcota</taxon>
        <taxon>Deinococci</taxon>
        <taxon>Deinococcales</taxon>
        <taxon>Deinococcaceae</taxon>
        <taxon>Deinococcus</taxon>
    </lineage>
</organism>
<dbReference type="EMBL" id="CP002536">
    <property type="protein sequence ID" value="ADY26408.1"/>
    <property type="molecule type" value="Genomic_DNA"/>
</dbReference>
<sequence>MTDPGDRSTTADNMDQTTGRPDSEAQPAAPKVGEAGSAELLKGNEQDQAEKAQDFPDPTAL</sequence>
<protein>
    <submittedName>
        <fullName evidence="2">Uncharacterized protein</fullName>
    </submittedName>
</protein>
<reference evidence="3" key="1">
    <citation type="submission" date="2011-02" db="EMBL/GenBank/DDBJ databases">
        <title>The complete sequence of chromosome of Deinococcus proteolyticus DSM 20540.</title>
        <authorList>
            <consortium name="US DOE Joint Genome Institute (JGI-PGF)"/>
            <person name="Lucas S."/>
            <person name="Copeland A."/>
            <person name="Lapidus A."/>
            <person name="Bruce D."/>
            <person name="Goodwin L."/>
            <person name="Pitluck S."/>
            <person name="Kyrpides N."/>
            <person name="Mavromatis K."/>
            <person name="Pagani I."/>
            <person name="Ivanova N."/>
            <person name="Ovchinnikova G."/>
            <person name="Zeytun A."/>
            <person name="Detter J.C."/>
            <person name="Han C."/>
            <person name="Land M."/>
            <person name="Hauser L."/>
            <person name="Markowitz V."/>
            <person name="Cheng J.-F."/>
            <person name="Hugenholtz P."/>
            <person name="Woyke T."/>
            <person name="Wu D."/>
            <person name="Pukall R."/>
            <person name="Steenblock K."/>
            <person name="Brambilla E."/>
            <person name="Klenk H.-P."/>
            <person name="Eisen J.A."/>
        </authorList>
    </citation>
    <scope>NUCLEOTIDE SEQUENCE [LARGE SCALE GENOMIC DNA]</scope>
    <source>
        <strain evidence="3">ATCC 35074 / DSM 20540 / JCM 6276 / NBRC 101906 / NCIMB 13154 / VKM Ac-1939 / CCM 2703 / MRP</strain>
    </source>
</reference>
<accession>F0RNZ9</accession>
<evidence type="ECO:0000313" key="2">
    <source>
        <dbReference type="EMBL" id="ADY26408.1"/>
    </source>
</evidence>
<dbReference type="HOGENOM" id="CLU_2914859_0_0_0"/>
<gene>
    <name evidence="2" type="ordered locus">Deipr_1259</name>
</gene>
<evidence type="ECO:0000256" key="1">
    <source>
        <dbReference type="SAM" id="MobiDB-lite"/>
    </source>
</evidence>
<dbReference type="KEGG" id="dpt:Deipr_1259"/>
<dbReference type="OrthoDB" id="73636at2"/>
<dbReference type="AlphaFoldDB" id="F0RNZ9"/>
<evidence type="ECO:0000313" key="3">
    <source>
        <dbReference type="Proteomes" id="UP000007718"/>
    </source>
</evidence>
<name>F0RNZ9_DEIPM</name>
<reference evidence="2 3" key="2">
    <citation type="journal article" date="2012" name="Stand. Genomic Sci.">
        <title>Complete genome sequence of the orange-red pigmented, radioresistant Deinococcus proteolyticus type strain (MRP(T)).</title>
        <authorList>
            <person name="Copeland A."/>
            <person name="Zeytun A."/>
            <person name="Yassawong M."/>
            <person name="Nolan M."/>
            <person name="Lucas S."/>
            <person name="Hammon N."/>
            <person name="Deshpande S."/>
            <person name="Cheng J.F."/>
            <person name="Han C."/>
            <person name="Tapia R."/>
            <person name="Goodwin L.A."/>
            <person name="Pitluck S."/>
            <person name="Mavromatis K."/>
            <person name="Liolios K."/>
            <person name="Pagani I."/>
            <person name="Ivanova N."/>
            <person name="Mikhailova N."/>
            <person name="Pati A."/>
            <person name="Chen A."/>
            <person name="Palaniappan K."/>
            <person name="Land M."/>
            <person name="Hauser L."/>
            <person name="Jeffries C.D."/>
            <person name="Brambilla E.M."/>
            <person name="Rohde M."/>
            <person name="Sikorski J."/>
            <person name="Pukall R."/>
            <person name="Goker M."/>
            <person name="Detter J.C."/>
            <person name="Woyke T."/>
            <person name="Bristow J."/>
            <person name="Eisen J.A."/>
            <person name="Markowitz V."/>
            <person name="Hugenholtz P."/>
            <person name="Kyrpides N.C."/>
            <person name="Klenk H.P."/>
            <person name="Lapidus A."/>
        </authorList>
    </citation>
    <scope>NUCLEOTIDE SEQUENCE [LARGE SCALE GENOMIC DNA]</scope>
    <source>
        <strain evidence="3">ATCC 35074 / DSM 20540 / JCM 6276 / NBRC 101906 / NCIMB 13154 / VKM Ac-1939 / CCM 2703 / MRP</strain>
    </source>
</reference>
<dbReference type="RefSeq" id="WP_013615017.1">
    <property type="nucleotide sequence ID" value="NC_015161.1"/>
</dbReference>
<feature type="region of interest" description="Disordered" evidence="1">
    <location>
        <begin position="1"/>
        <end position="61"/>
    </location>
</feature>
<dbReference type="STRING" id="693977.Deipr_1259"/>
<feature type="compositionally biased region" description="Basic and acidic residues" evidence="1">
    <location>
        <begin position="42"/>
        <end position="54"/>
    </location>
</feature>
<proteinExistence type="predicted"/>
<dbReference type="Proteomes" id="UP000007718">
    <property type="component" value="Chromosome"/>
</dbReference>
<feature type="compositionally biased region" description="Polar residues" evidence="1">
    <location>
        <begin position="7"/>
        <end position="20"/>
    </location>
</feature>